<keyword evidence="5" id="KW-0949">S-adenosyl-L-methionine</keyword>
<evidence type="ECO:0000256" key="1">
    <source>
        <dbReference type="ARBA" id="ARBA00004953"/>
    </source>
</evidence>
<evidence type="ECO:0000256" key="3">
    <source>
        <dbReference type="ARBA" id="ARBA00022603"/>
    </source>
</evidence>
<dbReference type="Gene3D" id="3.30.950.10">
    <property type="entry name" value="Methyltransferase, Cobalt-precorrin-4 Transmethylase, Domain 2"/>
    <property type="match status" value="1"/>
</dbReference>
<dbReference type="InterPro" id="IPR014776">
    <property type="entry name" value="4pyrrole_Mease_sub2"/>
</dbReference>
<dbReference type="NCBIfam" id="TIGR02434">
    <property type="entry name" value="CobF"/>
    <property type="match status" value="1"/>
</dbReference>
<dbReference type="InterPro" id="IPR035996">
    <property type="entry name" value="4pyrrol_Methylase_sf"/>
</dbReference>
<dbReference type="InterPro" id="IPR012797">
    <property type="entry name" value="CobF"/>
</dbReference>
<evidence type="ECO:0000259" key="6">
    <source>
        <dbReference type="Pfam" id="PF00590"/>
    </source>
</evidence>
<proteinExistence type="predicted"/>
<dbReference type="SUPFAM" id="SSF53790">
    <property type="entry name" value="Tetrapyrrole methylase"/>
    <property type="match status" value="1"/>
</dbReference>
<dbReference type="GO" id="GO:0032259">
    <property type="term" value="P:methylation"/>
    <property type="evidence" value="ECO:0007669"/>
    <property type="project" value="UniProtKB-KW"/>
</dbReference>
<keyword evidence="3 7" id="KW-0489">Methyltransferase</keyword>
<dbReference type="EC" id="2.1.1.152" evidence="7"/>
<name>A0AAU7QXT3_9ACTN</name>
<dbReference type="PANTHER" id="PTHR43467:SF1">
    <property type="entry name" value="PRECORRIN-6A SYNTHASE [DEACETYLATING]"/>
    <property type="match status" value="1"/>
</dbReference>
<feature type="domain" description="Tetrapyrrole methylase" evidence="6">
    <location>
        <begin position="4"/>
        <end position="226"/>
    </location>
</feature>
<comment type="pathway">
    <text evidence="1">Cofactor biosynthesis; adenosylcobalamin biosynthesis.</text>
</comment>
<organism evidence="7">
    <name type="scientific">Micromonospora sp. HUAS YX12</name>
    <dbReference type="NCBI Taxonomy" id="3156396"/>
    <lineage>
        <taxon>Bacteria</taxon>
        <taxon>Bacillati</taxon>
        <taxon>Actinomycetota</taxon>
        <taxon>Actinomycetes</taxon>
        <taxon>Micromonosporales</taxon>
        <taxon>Micromonosporaceae</taxon>
        <taxon>Micromonospora</taxon>
    </lineage>
</organism>
<evidence type="ECO:0000313" key="7">
    <source>
        <dbReference type="EMBL" id="XBT79970.1"/>
    </source>
</evidence>
<dbReference type="CDD" id="cd11643">
    <property type="entry name" value="Precorrin-6A-synthase"/>
    <property type="match status" value="1"/>
</dbReference>
<dbReference type="Pfam" id="PF00590">
    <property type="entry name" value="TP_methylase"/>
    <property type="match status" value="1"/>
</dbReference>
<dbReference type="RefSeq" id="WP_349876459.1">
    <property type="nucleotide sequence ID" value="NZ_CP157974.1"/>
</dbReference>
<dbReference type="Gene3D" id="3.40.1010.10">
    <property type="entry name" value="Cobalt-precorrin-4 Transmethylase, Domain 1"/>
    <property type="match status" value="1"/>
</dbReference>
<evidence type="ECO:0000256" key="2">
    <source>
        <dbReference type="ARBA" id="ARBA00022573"/>
    </source>
</evidence>
<evidence type="ECO:0000256" key="5">
    <source>
        <dbReference type="ARBA" id="ARBA00022691"/>
    </source>
</evidence>
<dbReference type="AlphaFoldDB" id="A0AAU7QXT3"/>
<evidence type="ECO:0000256" key="4">
    <source>
        <dbReference type="ARBA" id="ARBA00022679"/>
    </source>
</evidence>
<dbReference type="PIRSF" id="PIRSF036525">
    <property type="entry name" value="CobF"/>
    <property type="match status" value="1"/>
</dbReference>
<gene>
    <name evidence="7" type="primary">cobF</name>
    <name evidence="7" type="ORF">ABIH81_20195</name>
</gene>
<protein>
    <submittedName>
        <fullName evidence="7">Precorrin-6A synthase (Deacetylating)</fullName>
        <ecNumber evidence="7">2.1.1.152</ecNumber>
    </submittedName>
</protein>
<keyword evidence="4 7" id="KW-0808">Transferase</keyword>
<dbReference type="PANTHER" id="PTHR43467">
    <property type="entry name" value="COBALT-PRECORRIN-2 C(20)-METHYLTRANSFERASE"/>
    <property type="match status" value="1"/>
</dbReference>
<dbReference type="InterPro" id="IPR014777">
    <property type="entry name" value="4pyrrole_Mease_sub1"/>
</dbReference>
<sequence>MTRRLALVGLGPGDPELVTAQAARVLNEVDYFLVADKTEQHPGTADLIAMREAICARHVRKKRRLVSVPDPERDRTDPPDYEGAVRTWHEARAVRWEQTLLDHPGDAAILVWGDPTLYDSAIRLAHRIVERGVVDVEVEVVPGLSSVQLLAARHGLVLNTIGGSITITTGRRLLEDAAAGGDNLLVMLDGTLTCRRLPDPAGWRIWWGANLGSAHEQLVAGDLDRVADEIWARRALARQACGWVMDTYLLRRGGVSREPADPG</sequence>
<accession>A0AAU7QXT3</accession>
<keyword evidence="2" id="KW-0169">Cobalamin biosynthesis</keyword>
<dbReference type="InterPro" id="IPR000878">
    <property type="entry name" value="4pyrrol_Mease"/>
</dbReference>
<reference evidence="7" key="1">
    <citation type="submission" date="2024-06" db="EMBL/GenBank/DDBJ databases">
        <title>Micromonospora sp. strain HUAS YX12 genome sequences.</title>
        <authorList>
            <person name="Mo P."/>
        </authorList>
    </citation>
    <scope>NUCLEOTIDE SEQUENCE</scope>
    <source>
        <strain evidence="7">HUAS YX12</strain>
    </source>
</reference>
<dbReference type="GO" id="GO:0043819">
    <property type="term" value="F:precorrin-6A synthase (deacetylating) activity"/>
    <property type="evidence" value="ECO:0007669"/>
    <property type="project" value="UniProtKB-EC"/>
</dbReference>
<dbReference type="EMBL" id="CP157974">
    <property type="protein sequence ID" value="XBT79970.1"/>
    <property type="molecule type" value="Genomic_DNA"/>
</dbReference>
<dbReference type="GO" id="GO:0009236">
    <property type="term" value="P:cobalamin biosynthetic process"/>
    <property type="evidence" value="ECO:0007669"/>
    <property type="project" value="UniProtKB-KW"/>
</dbReference>